<feature type="compositionally biased region" description="Acidic residues" evidence="6">
    <location>
        <begin position="82"/>
        <end position="97"/>
    </location>
</feature>
<evidence type="ECO:0000256" key="1">
    <source>
        <dbReference type="ARBA" id="ARBA00022723"/>
    </source>
</evidence>
<dbReference type="Gene3D" id="3.30.160.60">
    <property type="entry name" value="Classic Zinc Finger"/>
    <property type="match status" value="3"/>
</dbReference>
<dbReference type="OrthoDB" id="6690766at2759"/>
<evidence type="ECO:0000256" key="6">
    <source>
        <dbReference type="SAM" id="MobiDB-lite"/>
    </source>
</evidence>
<keyword evidence="3 5" id="KW-0863">Zinc-finger</keyword>
<feature type="domain" description="C2H2-type" evidence="7">
    <location>
        <begin position="164"/>
        <end position="191"/>
    </location>
</feature>
<dbReference type="PANTHER" id="PTHR24403:SF67">
    <property type="entry name" value="FI01116P-RELATED"/>
    <property type="match status" value="1"/>
</dbReference>
<dbReference type="FunFam" id="3.30.160.60:FF:000100">
    <property type="entry name" value="Zinc finger 45-like"/>
    <property type="match status" value="1"/>
</dbReference>
<evidence type="ECO:0000313" key="8">
    <source>
        <dbReference type="EMBL" id="CAG9767906.1"/>
    </source>
</evidence>
<accession>A0A9N9MR04</accession>
<protein>
    <recommendedName>
        <fullName evidence="7">C2H2-type domain-containing protein</fullName>
    </recommendedName>
</protein>
<keyword evidence="2" id="KW-0677">Repeat</keyword>
<dbReference type="Pfam" id="PF00096">
    <property type="entry name" value="zf-C2H2"/>
    <property type="match status" value="3"/>
</dbReference>
<dbReference type="PROSITE" id="PS50157">
    <property type="entry name" value="ZINC_FINGER_C2H2_2"/>
    <property type="match status" value="4"/>
</dbReference>
<evidence type="ECO:0000256" key="2">
    <source>
        <dbReference type="ARBA" id="ARBA00022737"/>
    </source>
</evidence>
<dbReference type="InterPro" id="IPR050688">
    <property type="entry name" value="Zinc_finger/UBP_domain"/>
</dbReference>
<sequence>MDVESDPSAITIVVEEEDGAVAVPNAQEEYHDYQVLEEIQIEKVEAEESADEDEEGIFDCKYCKFQTKNIEELDEHIIGHEEIEEEESAEEDGGDLPEQEKSENATEFPIPQEHQKYPTFYEEFRNKPVKNIFACPFCGYQSMKKLDMNQHIRDHRSPVELPVYSCSECFYTTFRKFDMPKHLLTHCDNYPKYECKECPYATKRKSDLNKHIIGHTTKTLSKRLFPCHMCSYSTTRRGDLKRHLLSHQVNKSLFIFNCTECGYSAKRLNDLNKHMALHCDRTVEGILKCPKCDYATIKASPFARHILSQCQTRESPEAYQTEQTNENLEQDVDKCNGSQEKDLSQHLDEYIVEDDGASHVVEIVEENYENDAVVVLEQFES</sequence>
<reference evidence="8" key="1">
    <citation type="submission" date="2022-01" db="EMBL/GenBank/DDBJ databases">
        <authorList>
            <person name="King R."/>
        </authorList>
    </citation>
    <scope>NUCLEOTIDE SEQUENCE</scope>
</reference>
<dbReference type="PANTHER" id="PTHR24403">
    <property type="entry name" value="ZINC FINGER PROTEIN"/>
    <property type="match status" value="1"/>
</dbReference>
<dbReference type="InterPro" id="IPR013087">
    <property type="entry name" value="Znf_C2H2_type"/>
</dbReference>
<keyword evidence="9" id="KW-1185">Reference proteome</keyword>
<organism evidence="8 9">
    <name type="scientific">Ceutorhynchus assimilis</name>
    <name type="common">cabbage seed weevil</name>
    <dbReference type="NCBI Taxonomy" id="467358"/>
    <lineage>
        <taxon>Eukaryota</taxon>
        <taxon>Metazoa</taxon>
        <taxon>Ecdysozoa</taxon>
        <taxon>Arthropoda</taxon>
        <taxon>Hexapoda</taxon>
        <taxon>Insecta</taxon>
        <taxon>Pterygota</taxon>
        <taxon>Neoptera</taxon>
        <taxon>Endopterygota</taxon>
        <taxon>Coleoptera</taxon>
        <taxon>Polyphaga</taxon>
        <taxon>Cucujiformia</taxon>
        <taxon>Curculionidae</taxon>
        <taxon>Ceutorhynchinae</taxon>
        <taxon>Ceutorhynchus</taxon>
    </lineage>
</organism>
<dbReference type="SMART" id="SM00355">
    <property type="entry name" value="ZnF_C2H2"/>
    <property type="match status" value="7"/>
</dbReference>
<dbReference type="GO" id="GO:0045944">
    <property type="term" value="P:positive regulation of transcription by RNA polymerase II"/>
    <property type="evidence" value="ECO:0007669"/>
    <property type="project" value="TreeGrafter"/>
</dbReference>
<evidence type="ECO:0000313" key="9">
    <source>
        <dbReference type="Proteomes" id="UP001152799"/>
    </source>
</evidence>
<evidence type="ECO:0000259" key="7">
    <source>
        <dbReference type="PROSITE" id="PS50157"/>
    </source>
</evidence>
<feature type="domain" description="C2H2-type" evidence="7">
    <location>
        <begin position="193"/>
        <end position="220"/>
    </location>
</feature>
<dbReference type="GO" id="GO:0005634">
    <property type="term" value="C:nucleus"/>
    <property type="evidence" value="ECO:0007669"/>
    <property type="project" value="TreeGrafter"/>
</dbReference>
<dbReference type="Proteomes" id="UP001152799">
    <property type="component" value="Chromosome 4"/>
</dbReference>
<evidence type="ECO:0000256" key="3">
    <source>
        <dbReference type="ARBA" id="ARBA00022771"/>
    </source>
</evidence>
<evidence type="ECO:0000256" key="5">
    <source>
        <dbReference type="PROSITE-ProRule" id="PRU00042"/>
    </source>
</evidence>
<evidence type="ECO:0000256" key="4">
    <source>
        <dbReference type="ARBA" id="ARBA00022833"/>
    </source>
</evidence>
<feature type="region of interest" description="Disordered" evidence="6">
    <location>
        <begin position="81"/>
        <end position="112"/>
    </location>
</feature>
<name>A0A9N9MR04_9CUCU</name>
<keyword evidence="1" id="KW-0479">Metal-binding</keyword>
<dbReference type="InterPro" id="IPR036236">
    <property type="entry name" value="Znf_C2H2_sf"/>
</dbReference>
<feature type="domain" description="C2H2-type" evidence="7">
    <location>
        <begin position="225"/>
        <end position="252"/>
    </location>
</feature>
<dbReference type="AlphaFoldDB" id="A0A9N9MR04"/>
<dbReference type="SUPFAM" id="SSF57667">
    <property type="entry name" value="beta-beta-alpha zinc fingers"/>
    <property type="match status" value="2"/>
</dbReference>
<dbReference type="GO" id="GO:0008270">
    <property type="term" value="F:zinc ion binding"/>
    <property type="evidence" value="ECO:0007669"/>
    <property type="project" value="UniProtKB-KW"/>
</dbReference>
<gene>
    <name evidence="8" type="ORF">CEUTPL_LOCUS8460</name>
</gene>
<keyword evidence="4" id="KW-0862">Zinc</keyword>
<feature type="domain" description="C2H2-type" evidence="7">
    <location>
        <begin position="256"/>
        <end position="283"/>
    </location>
</feature>
<dbReference type="EMBL" id="OU892280">
    <property type="protein sequence ID" value="CAG9767906.1"/>
    <property type="molecule type" value="Genomic_DNA"/>
</dbReference>
<proteinExistence type="predicted"/>